<dbReference type="InterPro" id="IPR045191">
    <property type="entry name" value="MBR1/2-like"/>
</dbReference>
<sequence length="240" mass="26038">MAEAEHFQPSPSPPAIAGILASTPPRHSSPPRRRRSSPPAPLAPLAATAGHTLGGRGSPPVLRPPTLVSPAAPATTRPAPPHTASPPRPAQRRLADFTPEEILRRRVLSEAIRQRHRSQMQEQLAGTIAAAVQPDYETLAQLEDVPRGACPQRVREAIPVHVFHLPAPQEEEARSCCICLEDYKEGDRLKTLPCCHFCHAGLSALPRKMHCIDGWLATKSCCPLCLTELEQAVHDSKALL</sequence>
<keyword evidence="7" id="KW-0862">Zinc</keyword>
<evidence type="ECO:0000256" key="2">
    <source>
        <dbReference type="ARBA" id="ARBA00012483"/>
    </source>
</evidence>
<dbReference type="EMBL" id="JAPMOS010000003">
    <property type="protein sequence ID" value="KAJ4462309.1"/>
    <property type="molecule type" value="Genomic_DNA"/>
</dbReference>
<accession>A0ABQ8UT42</accession>
<evidence type="ECO:0000256" key="3">
    <source>
        <dbReference type="ARBA" id="ARBA00022679"/>
    </source>
</evidence>
<organism evidence="11 12">
    <name type="scientific">Paratrimastix pyriformis</name>
    <dbReference type="NCBI Taxonomy" id="342808"/>
    <lineage>
        <taxon>Eukaryota</taxon>
        <taxon>Metamonada</taxon>
        <taxon>Preaxostyla</taxon>
        <taxon>Paratrimastigidae</taxon>
        <taxon>Paratrimastix</taxon>
    </lineage>
</organism>
<keyword evidence="5 8" id="KW-0863">Zinc-finger</keyword>
<name>A0ABQ8UT42_9EUKA</name>
<evidence type="ECO:0000256" key="1">
    <source>
        <dbReference type="ARBA" id="ARBA00000900"/>
    </source>
</evidence>
<dbReference type="PANTHER" id="PTHR22937:SF65">
    <property type="entry name" value="E3 UBIQUITIN-PROTEIN LIGASE ARK2C"/>
    <property type="match status" value="1"/>
</dbReference>
<evidence type="ECO:0000256" key="6">
    <source>
        <dbReference type="ARBA" id="ARBA00022786"/>
    </source>
</evidence>
<comment type="caution">
    <text evidence="11">The sequence shown here is derived from an EMBL/GenBank/DDBJ whole genome shotgun (WGS) entry which is preliminary data.</text>
</comment>
<keyword evidence="4" id="KW-0479">Metal-binding</keyword>
<dbReference type="Gene3D" id="3.30.40.10">
    <property type="entry name" value="Zinc/RING finger domain, C3HC4 (zinc finger)"/>
    <property type="match status" value="1"/>
</dbReference>
<feature type="region of interest" description="Disordered" evidence="9">
    <location>
        <begin position="1"/>
        <end position="98"/>
    </location>
</feature>
<dbReference type="SUPFAM" id="SSF57850">
    <property type="entry name" value="RING/U-box"/>
    <property type="match status" value="1"/>
</dbReference>
<feature type="domain" description="RING-type" evidence="10">
    <location>
        <begin position="176"/>
        <end position="225"/>
    </location>
</feature>
<evidence type="ECO:0000256" key="7">
    <source>
        <dbReference type="ARBA" id="ARBA00022833"/>
    </source>
</evidence>
<dbReference type="InterPro" id="IPR001841">
    <property type="entry name" value="Znf_RING"/>
</dbReference>
<keyword evidence="6" id="KW-0833">Ubl conjugation pathway</keyword>
<evidence type="ECO:0000313" key="11">
    <source>
        <dbReference type="EMBL" id="KAJ4462309.1"/>
    </source>
</evidence>
<keyword evidence="3" id="KW-0808">Transferase</keyword>
<proteinExistence type="predicted"/>
<dbReference type="InterPro" id="IPR013083">
    <property type="entry name" value="Znf_RING/FYVE/PHD"/>
</dbReference>
<protein>
    <recommendedName>
        <fullName evidence="2">RING-type E3 ubiquitin transferase</fullName>
        <ecNumber evidence="2">2.3.2.27</ecNumber>
    </recommendedName>
</protein>
<gene>
    <name evidence="11" type="ORF">PAPYR_917</name>
</gene>
<dbReference type="Proteomes" id="UP001141327">
    <property type="component" value="Unassembled WGS sequence"/>
</dbReference>
<evidence type="ECO:0000256" key="4">
    <source>
        <dbReference type="ARBA" id="ARBA00022723"/>
    </source>
</evidence>
<evidence type="ECO:0000259" key="10">
    <source>
        <dbReference type="PROSITE" id="PS50089"/>
    </source>
</evidence>
<keyword evidence="12" id="KW-1185">Reference proteome</keyword>
<evidence type="ECO:0000313" key="12">
    <source>
        <dbReference type="Proteomes" id="UP001141327"/>
    </source>
</evidence>
<comment type="catalytic activity">
    <reaction evidence="1">
        <text>S-ubiquitinyl-[E2 ubiquitin-conjugating enzyme]-L-cysteine + [acceptor protein]-L-lysine = [E2 ubiquitin-conjugating enzyme]-L-cysteine + N(6)-ubiquitinyl-[acceptor protein]-L-lysine.</text>
        <dbReference type="EC" id="2.3.2.27"/>
    </reaction>
</comment>
<evidence type="ECO:0000256" key="8">
    <source>
        <dbReference type="PROSITE-ProRule" id="PRU00175"/>
    </source>
</evidence>
<evidence type="ECO:0000256" key="5">
    <source>
        <dbReference type="ARBA" id="ARBA00022771"/>
    </source>
</evidence>
<dbReference type="PROSITE" id="PS50089">
    <property type="entry name" value="ZF_RING_2"/>
    <property type="match status" value="1"/>
</dbReference>
<reference evidence="11" key="1">
    <citation type="journal article" date="2022" name="bioRxiv">
        <title>Genomics of Preaxostyla Flagellates Illuminates Evolutionary Transitions and the Path Towards Mitochondrial Loss.</title>
        <authorList>
            <person name="Novak L.V.F."/>
            <person name="Treitli S.C."/>
            <person name="Pyrih J."/>
            <person name="Halakuc P."/>
            <person name="Pipaliya S.V."/>
            <person name="Vacek V."/>
            <person name="Brzon O."/>
            <person name="Soukal P."/>
            <person name="Eme L."/>
            <person name="Dacks J.B."/>
            <person name="Karnkowska A."/>
            <person name="Elias M."/>
            <person name="Hampl V."/>
        </authorList>
    </citation>
    <scope>NUCLEOTIDE SEQUENCE</scope>
    <source>
        <strain evidence="11">RCP-MX</strain>
    </source>
</reference>
<dbReference type="PANTHER" id="PTHR22937">
    <property type="entry name" value="E3 UBIQUITIN-PROTEIN LIGASE RNF165"/>
    <property type="match status" value="1"/>
</dbReference>
<evidence type="ECO:0000256" key="9">
    <source>
        <dbReference type="SAM" id="MobiDB-lite"/>
    </source>
</evidence>
<dbReference type="EC" id="2.3.2.27" evidence="2"/>
<feature type="compositionally biased region" description="Pro residues" evidence="9">
    <location>
        <begin position="78"/>
        <end position="89"/>
    </location>
</feature>